<evidence type="ECO:0000313" key="4">
    <source>
        <dbReference type="RefSeq" id="XP_004488262.1"/>
    </source>
</evidence>
<dbReference type="Proteomes" id="UP000087171">
    <property type="component" value="Chromosome Ca1"/>
</dbReference>
<evidence type="ECO:0000313" key="3">
    <source>
        <dbReference type="Proteomes" id="UP000087171"/>
    </source>
</evidence>
<organism evidence="3 4">
    <name type="scientific">Cicer arietinum</name>
    <name type="common">Chickpea</name>
    <name type="synonym">Garbanzo</name>
    <dbReference type="NCBI Taxonomy" id="3827"/>
    <lineage>
        <taxon>Eukaryota</taxon>
        <taxon>Viridiplantae</taxon>
        <taxon>Streptophyta</taxon>
        <taxon>Embryophyta</taxon>
        <taxon>Tracheophyta</taxon>
        <taxon>Spermatophyta</taxon>
        <taxon>Magnoliopsida</taxon>
        <taxon>eudicotyledons</taxon>
        <taxon>Gunneridae</taxon>
        <taxon>Pentapetalae</taxon>
        <taxon>rosids</taxon>
        <taxon>fabids</taxon>
        <taxon>Fabales</taxon>
        <taxon>Fabaceae</taxon>
        <taxon>Papilionoideae</taxon>
        <taxon>50 kb inversion clade</taxon>
        <taxon>NPAAA clade</taxon>
        <taxon>Hologalegina</taxon>
        <taxon>IRL clade</taxon>
        <taxon>Cicereae</taxon>
        <taxon>Cicer</taxon>
    </lineage>
</organism>
<proteinExistence type="predicted"/>
<dbReference type="AlphaFoldDB" id="A0A1S2XEU2"/>
<reference evidence="4" key="2">
    <citation type="submission" date="2025-08" db="UniProtKB">
        <authorList>
            <consortium name="RefSeq"/>
        </authorList>
    </citation>
    <scope>IDENTIFICATION</scope>
    <source>
        <tissue evidence="4">Etiolated seedlings</tissue>
    </source>
</reference>
<dbReference type="eggNOG" id="KOG0017">
    <property type="taxonomic scope" value="Eukaryota"/>
</dbReference>
<protein>
    <submittedName>
        <fullName evidence="4">Uncharacterized protein LOC101502598</fullName>
    </submittedName>
</protein>
<gene>
    <name evidence="4" type="primary">LOC101502598</name>
</gene>
<feature type="domain" description="Retrovirus-related Pol polyprotein from transposon TNT 1-94-like beta-barrel" evidence="2">
    <location>
        <begin position="56"/>
        <end position="122"/>
    </location>
</feature>
<sequence length="125" mass="14021">MDIASDGTCGVCGDGKGKQKKKNEDEACAAQEDDSESDTFLLMATMNEEPSQSQFWFLDIGCSNHMTCHKEWLVDINTSRRSKIKFVDDRTLEAKGAGNMVIKRINGKIVVIKNMFYVPGMKEVY</sequence>
<evidence type="ECO:0000259" key="2">
    <source>
        <dbReference type="Pfam" id="PF22936"/>
    </source>
</evidence>
<name>A0A1S2XEU2_CICAR</name>
<dbReference type="PaxDb" id="3827-XP_004488262.1"/>
<dbReference type="Pfam" id="PF22936">
    <property type="entry name" value="Pol_BBD"/>
    <property type="match status" value="1"/>
</dbReference>
<reference evidence="3" key="1">
    <citation type="journal article" date="2013" name="Nat. Biotechnol.">
        <title>Draft genome sequence of chickpea (Cicer arietinum) provides a resource for trait improvement.</title>
        <authorList>
            <person name="Varshney R.K."/>
            <person name="Song C."/>
            <person name="Saxena R.K."/>
            <person name="Azam S."/>
            <person name="Yu S."/>
            <person name="Sharpe A.G."/>
            <person name="Cannon S."/>
            <person name="Baek J."/>
            <person name="Rosen B.D."/>
            <person name="Tar'an B."/>
            <person name="Millan T."/>
            <person name="Zhang X."/>
            <person name="Ramsay L.D."/>
            <person name="Iwata A."/>
            <person name="Wang Y."/>
            <person name="Nelson W."/>
            <person name="Farmer A.D."/>
            <person name="Gaur P.M."/>
            <person name="Soderlund C."/>
            <person name="Penmetsa R.V."/>
            <person name="Xu C."/>
            <person name="Bharti A.K."/>
            <person name="He W."/>
            <person name="Winter P."/>
            <person name="Zhao S."/>
            <person name="Hane J.K."/>
            <person name="Carrasquilla-Garcia N."/>
            <person name="Condie J.A."/>
            <person name="Upadhyaya H.D."/>
            <person name="Luo M.C."/>
            <person name="Thudi M."/>
            <person name="Gowda C.L."/>
            <person name="Singh N.P."/>
            <person name="Lichtenzveig J."/>
            <person name="Gali K.K."/>
            <person name="Rubio J."/>
            <person name="Nadarajan N."/>
            <person name="Dolezel J."/>
            <person name="Bansal K.C."/>
            <person name="Xu X."/>
            <person name="Edwards D."/>
            <person name="Zhang G."/>
            <person name="Kahl G."/>
            <person name="Gil J."/>
            <person name="Singh K.B."/>
            <person name="Datta S.K."/>
            <person name="Jackson S.A."/>
            <person name="Wang J."/>
            <person name="Cook D.R."/>
        </authorList>
    </citation>
    <scope>NUCLEOTIDE SEQUENCE [LARGE SCALE GENOMIC DNA]</scope>
    <source>
        <strain evidence="3">cv. CDC Frontier</strain>
    </source>
</reference>
<evidence type="ECO:0000256" key="1">
    <source>
        <dbReference type="SAM" id="MobiDB-lite"/>
    </source>
</evidence>
<dbReference type="STRING" id="3827.A0A1S2XEU2"/>
<feature type="region of interest" description="Disordered" evidence="1">
    <location>
        <begin position="1"/>
        <end position="33"/>
    </location>
</feature>
<dbReference type="OrthoDB" id="2015125at2759"/>
<accession>A0A1S2XEU2</accession>
<keyword evidence="3" id="KW-1185">Reference proteome</keyword>
<dbReference type="RefSeq" id="XP_004488262.1">
    <property type="nucleotide sequence ID" value="XM_004488205.1"/>
</dbReference>
<dbReference type="InterPro" id="IPR054722">
    <property type="entry name" value="PolX-like_BBD"/>
</dbReference>